<feature type="domain" description="HNH endonuclease 5" evidence="1">
    <location>
        <begin position="1"/>
        <end position="31"/>
    </location>
</feature>
<comment type="caution">
    <text evidence="2">The sequence shown here is derived from an EMBL/GenBank/DDBJ whole genome shotgun (WGS) entry which is preliminary data.</text>
</comment>
<evidence type="ECO:0000313" key="2">
    <source>
        <dbReference type="EMBL" id="GAA4449141.1"/>
    </source>
</evidence>
<sequence length="345" mass="39272">MGGKLKSSNLLCNECNSKIGHEADGELAQQFQFMSGYLQVKRDNGKIPTTKGGKLADGTRIDLIDGIRPRFASPKYEATPIADGFCYNVVARDEVEMRSILTGLKRKHPNLDIEDAMKAVNHKKERLNEHISFSQTFGGELAFRSIAKSALNFYMLNKGSREQVLDLISYVSGQIKLDVVKHFHSKKNSYRKDANEIIHLLHVVAKRREKLLYCYVEFFSTHSYLVLLSSDYCGPNRSHTYAYNLLTGKEVNKVVDLNLTASEIVNMDTHFKDFPQVKDRSDRFMKIATKLQTDNIIDNIISTAVNDIFAVKYGHEKIITHQMSEELSGRIAHDMVAFYTGNYKW</sequence>
<evidence type="ECO:0000259" key="1">
    <source>
        <dbReference type="Pfam" id="PF14279"/>
    </source>
</evidence>
<accession>A0ABP8MEQ2</accession>
<keyword evidence="2" id="KW-0378">Hydrolase</keyword>
<dbReference type="Pfam" id="PF14279">
    <property type="entry name" value="HNH_5"/>
    <property type="match status" value="1"/>
</dbReference>
<protein>
    <submittedName>
        <fullName evidence="2">HNH endonuclease</fullName>
    </submittedName>
</protein>
<dbReference type="InterPro" id="IPR029471">
    <property type="entry name" value="HNH_5"/>
</dbReference>
<gene>
    <name evidence="2" type="ORF">GCM10023092_02760</name>
</gene>
<dbReference type="Proteomes" id="UP001501410">
    <property type="component" value="Unassembled WGS sequence"/>
</dbReference>
<keyword evidence="3" id="KW-1185">Reference proteome</keyword>
<evidence type="ECO:0000313" key="3">
    <source>
        <dbReference type="Proteomes" id="UP001501410"/>
    </source>
</evidence>
<keyword evidence="2" id="KW-0540">Nuclease</keyword>
<dbReference type="GO" id="GO:0004519">
    <property type="term" value="F:endonuclease activity"/>
    <property type="evidence" value="ECO:0007669"/>
    <property type="project" value="UniProtKB-KW"/>
</dbReference>
<organism evidence="2 3">
    <name type="scientific">Rurimicrobium arvi</name>
    <dbReference type="NCBI Taxonomy" id="2049916"/>
    <lineage>
        <taxon>Bacteria</taxon>
        <taxon>Pseudomonadati</taxon>
        <taxon>Bacteroidota</taxon>
        <taxon>Chitinophagia</taxon>
        <taxon>Chitinophagales</taxon>
        <taxon>Chitinophagaceae</taxon>
        <taxon>Rurimicrobium</taxon>
    </lineage>
</organism>
<dbReference type="EMBL" id="BAABEZ010000001">
    <property type="protein sequence ID" value="GAA4449141.1"/>
    <property type="molecule type" value="Genomic_DNA"/>
</dbReference>
<keyword evidence="2" id="KW-0255">Endonuclease</keyword>
<name>A0ABP8MEQ2_9BACT</name>
<reference evidence="3" key="1">
    <citation type="journal article" date="2019" name="Int. J. Syst. Evol. Microbiol.">
        <title>The Global Catalogue of Microorganisms (GCM) 10K type strain sequencing project: providing services to taxonomists for standard genome sequencing and annotation.</title>
        <authorList>
            <consortium name="The Broad Institute Genomics Platform"/>
            <consortium name="The Broad Institute Genome Sequencing Center for Infectious Disease"/>
            <person name="Wu L."/>
            <person name="Ma J."/>
        </authorList>
    </citation>
    <scope>NUCLEOTIDE SEQUENCE [LARGE SCALE GENOMIC DNA]</scope>
    <source>
        <strain evidence="3">JCM 31921</strain>
    </source>
</reference>
<proteinExistence type="predicted"/>